<proteinExistence type="predicted"/>
<sequence length="84" mass="10126">MLGNDITKIKMENLEPRIRHVWNGRWEQQPEPEKHIGVMYLKQVMTVMKIPIPLTYSDLQARQVIAELKTFRYLSSWRFLDIVR</sequence>
<accession>A0A1I9G9E9</accession>
<reference evidence="1" key="2">
    <citation type="submission" date="2012-12" db="EMBL/GenBank/DDBJ databases">
        <authorList>
            <consortium name="WormBase Consortium"/>
            <person name="Ghedin E."/>
            <person name="Paulini M."/>
        </authorList>
    </citation>
    <scope>NUCLEOTIDE SEQUENCE</scope>
    <source>
        <strain evidence="1">FR3</strain>
    </source>
</reference>
<dbReference type="AlphaFoldDB" id="A0A1I9G9E9"/>
<gene>
    <name evidence="1" type="primary">Bm11525</name>
    <name evidence="1" type="ORF">BM_Bm11525</name>
</gene>
<reference evidence="1" key="1">
    <citation type="journal article" date="2007" name="Science">
        <title>Draft genome of the filarial nematode parasite Brugia malayi.</title>
        <authorList>
            <person name="Ghedin E."/>
            <person name="Wang S."/>
            <person name="Spiro D."/>
            <person name="Caler E."/>
            <person name="Zhao Q."/>
            <person name="Crabtree J."/>
            <person name="Allen J.E."/>
            <person name="Delcher A.L."/>
            <person name="Guiliano D.B."/>
            <person name="Miranda-Saavedra D."/>
            <person name="Angiuoli S.V."/>
            <person name="Creasy T."/>
            <person name="Amedeo P."/>
            <person name="Haas B."/>
            <person name="El-Sayed N.M."/>
            <person name="Wortman J.R."/>
            <person name="Feldblyum T."/>
            <person name="Tallon L."/>
            <person name="Schatz M."/>
            <person name="Shumway M."/>
            <person name="Koo H."/>
            <person name="Salzberg S.L."/>
            <person name="Schobel S."/>
            <person name="Pertea M."/>
            <person name="Pop M."/>
            <person name="White O."/>
            <person name="Barton G.J."/>
            <person name="Carlow C.K."/>
            <person name="Crawford M.J."/>
            <person name="Daub J."/>
            <person name="Dimmic M.W."/>
            <person name="Estes C.F."/>
            <person name="Foster J.M."/>
            <person name="Ganatra M."/>
            <person name="Gregory W.F."/>
            <person name="Johnson N.M."/>
            <person name="Jin J."/>
            <person name="Komuniecki R."/>
            <person name="Korf I."/>
            <person name="Kumar S."/>
            <person name="Laney S."/>
            <person name="Li B.W."/>
            <person name="Li W."/>
            <person name="Lindblom T.H."/>
            <person name="Lustigman S."/>
            <person name="Ma D."/>
            <person name="Maina C.V."/>
            <person name="Martin D.M."/>
            <person name="McCarter J.P."/>
            <person name="McReynolds L."/>
            <person name="Mitreva M."/>
            <person name="Nutman T.B."/>
            <person name="Parkinson J."/>
            <person name="Peregrin-Alvarez J.M."/>
            <person name="Poole C."/>
            <person name="Ren Q."/>
            <person name="Saunders L."/>
            <person name="Sluder A.E."/>
            <person name="Smith K."/>
            <person name="Stanke M."/>
            <person name="Unnasch T.R."/>
            <person name="Ware J."/>
            <person name="Wei A.D."/>
            <person name="Weil G."/>
            <person name="Williams D.J."/>
            <person name="Zhang Y."/>
            <person name="Williams S.A."/>
            <person name="Fraser-Liggett C."/>
            <person name="Slatko B."/>
            <person name="Blaxter M.L."/>
            <person name="Scott A.L."/>
        </authorList>
    </citation>
    <scope>NUCLEOTIDE SEQUENCE</scope>
    <source>
        <strain evidence="1">FR3</strain>
    </source>
</reference>
<name>A0A1I9G9E9_BRUMA</name>
<dbReference type="EMBL" id="LN858388">
    <property type="protein sequence ID" value="CDQ07262.1"/>
    <property type="molecule type" value="Genomic_DNA"/>
</dbReference>
<organism evidence="1">
    <name type="scientific">Brugia malayi</name>
    <name type="common">Filarial nematode worm</name>
    <dbReference type="NCBI Taxonomy" id="6279"/>
    <lineage>
        <taxon>Eukaryota</taxon>
        <taxon>Metazoa</taxon>
        <taxon>Ecdysozoa</taxon>
        <taxon>Nematoda</taxon>
        <taxon>Chromadorea</taxon>
        <taxon>Rhabditida</taxon>
        <taxon>Spirurina</taxon>
        <taxon>Spiruromorpha</taxon>
        <taxon>Filarioidea</taxon>
        <taxon>Onchocercidae</taxon>
        <taxon>Brugia</taxon>
    </lineage>
</organism>
<evidence type="ECO:0000313" key="1">
    <source>
        <dbReference type="EMBL" id="CDQ07262.1"/>
    </source>
</evidence>
<dbReference type="OMA" id="WRFLDIV"/>
<protein>
    <submittedName>
        <fullName evidence="1">Bm11525</fullName>
    </submittedName>
</protein>